<dbReference type="GO" id="GO:0005739">
    <property type="term" value="C:mitochondrion"/>
    <property type="evidence" value="ECO:0007669"/>
    <property type="project" value="TreeGrafter"/>
</dbReference>
<dbReference type="OMA" id="NERAYEH"/>
<dbReference type="InterPro" id="IPR012677">
    <property type="entry name" value="Nucleotide-bd_a/b_plait_sf"/>
</dbReference>
<comment type="caution">
    <text evidence="5">The sequence shown here is derived from an EMBL/GenBank/DDBJ whole genome shotgun (WGS) entry which is preliminary data.</text>
</comment>
<gene>
    <name evidence="5" type="ORF">Ccrd_020444</name>
</gene>
<dbReference type="PROSITE" id="PS50102">
    <property type="entry name" value="RRM"/>
    <property type="match status" value="1"/>
</dbReference>
<dbReference type="Gene3D" id="3.30.70.330">
    <property type="match status" value="1"/>
</dbReference>
<dbReference type="InterPro" id="IPR000504">
    <property type="entry name" value="RRM_dom"/>
</dbReference>
<dbReference type="Gramene" id="KVI01295">
    <property type="protein sequence ID" value="KVI01295"/>
    <property type="gene ID" value="Ccrd_020444"/>
</dbReference>
<dbReference type="SMART" id="SM00360">
    <property type="entry name" value="RRM"/>
    <property type="match status" value="1"/>
</dbReference>
<keyword evidence="6" id="KW-1185">Reference proteome</keyword>
<dbReference type="Pfam" id="PF00076">
    <property type="entry name" value="RRM_1"/>
    <property type="match status" value="2"/>
</dbReference>
<dbReference type="InterPro" id="IPR035979">
    <property type="entry name" value="RBD_domain_sf"/>
</dbReference>
<protein>
    <recommendedName>
        <fullName evidence="4">RRM domain-containing protein</fullName>
    </recommendedName>
</protein>
<dbReference type="EMBL" id="LEKV01003121">
    <property type="protein sequence ID" value="KVI01295.1"/>
    <property type="molecule type" value="Genomic_DNA"/>
</dbReference>
<keyword evidence="1 2" id="KW-0694">RNA-binding</keyword>
<dbReference type="GO" id="GO:0005634">
    <property type="term" value="C:nucleus"/>
    <property type="evidence" value="ECO:0007669"/>
    <property type="project" value="TreeGrafter"/>
</dbReference>
<sequence>MTIDDETSVYVGNLPYDATEDSIRSVFDLYGQIIAVKGSTTLGAASAGMQIPGTTDNIINDRGIGGKCYGFVTFTNPRSAVDAINDMDGRTVDGRVVKVNEVKTRGGRSNFGRDGFRRNDRDVELDRGRDRDRERDYGRVRDRSRDQNREWSRDRDQDKERGYDRARDLDRSRERFVDRDRGHDRDKDMDGTEHEHERDHEQAWEKDRQLDRDQVKEMRRSDIHHRSGNKYKDQTAKLANGERHSREHPSGSSHGDQDQVAKQLDVSRQKIEELQKEVFRMEELVEERGDHVSKLQEKSQKLEGALASAKKLTSNRKKQLIKLLVGSTMKELENHNGVDTDGLLANANG</sequence>
<dbReference type="Proteomes" id="UP000243975">
    <property type="component" value="Unassembled WGS sequence"/>
</dbReference>
<evidence type="ECO:0000256" key="1">
    <source>
        <dbReference type="ARBA" id="ARBA00022884"/>
    </source>
</evidence>
<dbReference type="SUPFAM" id="SSF54928">
    <property type="entry name" value="RNA-binding domain, RBD"/>
    <property type="match status" value="1"/>
</dbReference>
<organism evidence="5 6">
    <name type="scientific">Cynara cardunculus var. scolymus</name>
    <name type="common">Globe artichoke</name>
    <name type="synonym">Cynara scolymus</name>
    <dbReference type="NCBI Taxonomy" id="59895"/>
    <lineage>
        <taxon>Eukaryota</taxon>
        <taxon>Viridiplantae</taxon>
        <taxon>Streptophyta</taxon>
        <taxon>Embryophyta</taxon>
        <taxon>Tracheophyta</taxon>
        <taxon>Spermatophyta</taxon>
        <taxon>Magnoliopsida</taxon>
        <taxon>eudicotyledons</taxon>
        <taxon>Gunneridae</taxon>
        <taxon>Pentapetalae</taxon>
        <taxon>asterids</taxon>
        <taxon>campanulids</taxon>
        <taxon>Asterales</taxon>
        <taxon>Asteraceae</taxon>
        <taxon>Carduoideae</taxon>
        <taxon>Cardueae</taxon>
        <taxon>Carduinae</taxon>
        <taxon>Cynara</taxon>
    </lineage>
</organism>
<dbReference type="GO" id="GO:0003723">
    <property type="term" value="F:RNA binding"/>
    <property type="evidence" value="ECO:0007669"/>
    <property type="project" value="UniProtKB-UniRule"/>
</dbReference>
<evidence type="ECO:0000256" key="3">
    <source>
        <dbReference type="SAM" id="MobiDB-lite"/>
    </source>
</evidence>
<dbReference type="PANTHER" id="PTHR48024">
    <property type="entry name" value="GEO13361P1-RELATED"/>
    <property type="match status" value="1"/>
</dbReference>
<dbReference type="STRING" id="59895.A0A103Y2F0"/>
<dbReference type="PANTHER" id="PTHR48024:SF56">
    <property type="entry name" value="HETEROGENEOUS NUCLEAR RIBONUCLEOPROTEIN A0"/>
    <property type="match status" value="1"/>
</dbReference>
<evidence type="ECO:0000256" key="2">
    <source>
        <dbReference type="PROSITE-ProRule" id="PRU00176"/>
    </source>
</evidence>
<accession>A0A103Y2F0</accession>
<evidence type="ECO:0000313" key="5">
    <source>
        <dbReference type="EMBL" id="KVI01295.1"/>
    </source>
</evidence>
<name>A0A103Y2F0_CYNCS</name>
<proteinExistence type="predicted"/>
<feature type="region of interest" description="Disordered" evidence="3">
    <location>
        <begin position="127"/>
        <end position="167"/>
    </location>
</feature>
<feature type="region of interest" description="Disordered" evidence="3">
    <location>
        <begin position="180"/>
        <end position="262"/>
    </location>
</feature>
<reference evidence="5 6" key="1">
    <citation type="journal article" date="2016" name="Sci. Rep.">
        <title>The genome sequence of the outbreeding globe artichoke constructed de novo incorporating a phase-aware low-pass sequencing strategy of F1 progeny.</title>
        <authorList>
            <person name="Scaglione D."/>
            <person name="Reyes-Chin-Wo S."/>
            <person name="Acquadro A."/>
            <person name="Froenicke L."/>
            <person name="Portis E."/>
            <person name="Beitel C."/>
            <person name="Tirone M."/>
            <person name="Mauro R."/>
            <person name="Lo Monaco A."/>
            <person name="Mauromicale G."/>
            <person name="Faccioli P."/>
            <person name="Cattivelli L."/>
            <person name="Rieseberg L."/>
            <person name="Michelmore R."/>
            <person name="Lanteri S."/>
        </authorList>
    </citation>
    <scope>NUCLEOTIDE SEQUENCE [LARGE SCALE GENOMIC DNA]</scope>
    <source>
        <strain evidence="5">2C</strain>
    </source>
</reference>
<evidence type="ECO:0000313" key="6">
    <source>
        <dbReference type="Proteomes" id="UP000243975"/>
    </source>
</evidence>
<evidence type="ECO:0000259" key="4">
    <source>
        <dbReference type="PROSITE" id="PS50102"/>
    </source>
</evidence>
<dbReference type="CDD" id="cd00590">
    <property type="entry name" value="RRM_SF"/>
    <property type="match status" value="1"/>
</dbReference>
<feature type="domain" description="RRM" evidence="4">
    <location>
        <begin position="7"/>
        <end position="104"/>
    </location>
</feature>
<dbReference type="InterPro" id="IPR050886">
    <property type="entry name" value="RNA-binding_reg"/>
</dbReference>
<dbReference type="AlphaFoldDB" id="A0A103Y2F0"/>